<feature type="chain" id="PRO_5046570479" description="Protein takeout-like" evidence="1">
    <location>
        <begin position="16"/>
        <end position="240"/>
    </location>
</feature>
<keyword evidence="3" id="KW-1185">Reference proteome</keyword>
<organism evidence="2 3">
    <name type="scientific">Diabrotica virgifera virgifera</name>
    <name type="common">western corn rootworm</name>
    <dbReference type="NCBI Taxonomy" id="50390"/>
    <lineage>
        <taxon>Eukaryota</taxon>
        <taxon>Metazoa</taxon>
        <taxon>Ecdysozoa</taxon>
        <taxon>Arthropoda</taxon>
        <taxon>Hexapoda</taxon>
        <taxon>Insecta</taxon>
        <taxon>Pterygota</taxon>
        <taxon>Neoptera</taxon>
        <taxon>Endopterygota</taxon>
        <taxon>Coleoptera</taxon>
        <taxon>Polyphaga</taxon>
        <taxon>Cucujiformia</taxon>
        <taxon>Chrysomeloidea</taxon>
        <taxon>Chrysomelidae</taxon>
        <taxon>Galerucinae</taxon>
        <taxon>Diabroticina</taxon>
        <taxon>Diabroticites</taxon>
        <taxon>Diabrotica</taxon>
    </lineage>
</organism>
<dbReference type="Proteomes" id="UP001652700">
    <property type="component" value="Unplaced"/>
</dbReference>
<dbReference type="InterPro" id="IPR038606">
    <property type="entry name" value="To_sf"/>
</dbReference>
<evidence type="ECO:0000313" key="2">
    <source>
        <dbReference type="EnsemblMetazoa" id="XP_050503376.1"/>
    </source>
</evidence>
<dbReference type="InterPro" id="IPR010562">
    <property type="entry name" value="Haemolymph_juvenile_hormone-bd"/>
</dbReference>
<dbReference type="RefSeq" id="XP_050503376.1">
    <property type="nucleotide sequence ID" value="XM_050647419.1"/>
</dbReference>
<dbReference type="Gene3D" id="3.15.10.30">
    <property type="entry name" value="Haemolymph juvenile hormone binding protein"/>
    <property type="match status" value="1"/>
</dbReference>
<reference evidence="2" key="1">
    <citation type="submission" date="2025-05" db="UniProtKB">
        <authorList>
            <consortium name="EnsemblMetazoa"/>
        </authorList>
    </citation>
    <scope>IDENTIFICATION</scope>
</reference>
<dbReference type="EnsemblMetazoa" id="XM_050647419.1">
    <property type="protein sequence ID" value="XP_050503376.1"/>
    <property type="gene ID" value="LOC126882457"/>
</dbReference>
<evidence type="ECO:0000313" key="3">
    <source>
        <dbReference type="Proteomes" id="UP001652700"/>
    </source>
</evidence>
<feature type="signal peptide" evidence="1">
    <location>
        <begin position="1"/>
        <end position="15"/>
    </location>
</feature>
<keyword evidence="1" id="KW-0732">Signal</keyword>
<dbReference type="Pfam" id="PF06585">
    <property type="entry name" value="JHBP"/>
    <property type="match status" value="1"/>
</dbReference>
<evidence type="ECO:0000256" key="1">
    <source>
        <dbReference type="SAM" id="SignalP"/>
    </source>
</evidence>
<dbReference type="PANTHER" id="PTHR11008:SF14">
    <property type="entry name" value="CIRCADIAN CLOCK-CONTROLLED PROTEIN-LIKE PROTEIN"/>
    <property type="match status" value="1"/>
</dbReference>
<evidence type="ECO:0008006" key="4">
    <source>
        <dbReference type="Google" id="ProtNLM"/>
    </source>
</evidence>
<proteinExistence type="predicted"/>
<dbReference type="SMART" id="SM00700">
    <property type="entry name" value="JHBP"/>
    <property type="match status" value="1"/>
</dbReference>
<dbReference type="GeneID" id="126882457"/>
<dbReference type="PANTHER" id="PTHR11008">
    <property type="entry name" value="PROTEIN TAKEOUT-LIKE PROTEIN"/>
    <property type="match status" value="1"/>
</dbReference>
<name>A0ABM5JZL0_DIAVI</name>
<protein>
    <recommendedName>
        <fullName evidence="4">Protein takeout-like</fullName>
    </recommendedName>
</protein>
<sequence>MKYFVFLCLIGYCAAKDLPNYFDVCKPKETDISKCIMQNIEKIRLKLDDGLPEMGIPSINPLEIPSAELNIGKEFKASMKDIKLYGINAFIVKQLKIDLDKSYIEIKVVIPHIRTEGEYNVNGKLLILTLDGSGPGQINITNLEISLIGHGKKEMKNGKTFLKIKSMDITSKIGKVILELKNLFKGNPELTDNSNKLLNDNQEILVEQFAPVVVDIMKKFLSEKISYVFNKYSQDALFPQ</sequence>
<accession>A0ABM5JZL0</accession>